<name>A0ABY4WPM6_9BACL</name>
<sequence length="82" mass="9393">MGKKIKKQLDRIETVLNSHSQILTELVSILKNDNIQPSDFHKHYDASILLDGAEIKRGKTNTTNSTHEPTINELNERLDRLI</sequence>
<evidence type="ECO:0000313" key="1">
    <source>
        <dbReference type="EMBL" id="USG67354.1"/>
    </source>
</evidence>
<dbReference type="Proteomes" id="UP001056500">
    <property type="component" value="Chromosome"/>
</dbReference>
<keyword evidence="2" id="KW-1185">Reference proteome</keyword>
<dbReference type="RefSeq" id="WP_251874453.1">
    <property type="nucleotide sequence ID" value="NZ_CP098755.1"/>
</dbReference>
<dbReference type="EMBL" id="CP098755">
    <property type="protein sequence ID" value="USG67354.1"/>
    <property type="molecule type" value="Genomic_DNA"/>
</dbReference>
<accession>A0ABY4WPM6</accession>
<organism evidence="1 2">
    <name type="scientific">Brevibacillus ruminantium</name>
    <dbReference type="NCBI Taxonomy" id="2950604"/>
    <lineage>
        <taxon>Bacteria</taxon>
        <taxon>Bacillati</taxon>
        <taxon>Bacillota</taxon>
        <taxon>Bacilli</taxon>
        <taxon>Bacillales</taxon>
        <taxon>Paenibacillaceae</taxon>
        <taxon>Brevibacillus</taxon>
    </lineage>
</organism>
<proteinExistence type="predicted"/>
<protein>
    <submittedName>
        <fullName evidence="1">Uncharacterized protein</fullName>
    </submittedName>
</protein>
<reference evidence="1" key="1">
    <citation type="submission" date="2022-06" db="EMBL/GenBank/DDBJ databases">
        <title>Genome sequencing of Brevibacillus sp. BB3-R1.</title>
        <authorList>
            <person name="Heo J."/>
            <person name="Lee D."/>
            <person name="Won M."/>
            <person name="Han B.-H."/>
            <person name="Hong S.-B."/>
            <person name="Kwon S.-W."/>
        </authorList>
    </citation>
    <scope>NUCLEOTIDE SEQUENCE</scope>
    <source>
        <strain evidence="1">BB3-R1</strain>
    </source>
</reference>
<evidence type="ECO:0000313" key="2">
    <source>
        <dbReference type="Proteomes" id="UP001056500"/>
    </source>
</evidence>
<gene>
    <name evidence="1" type="ORF">NDK47_08810</name>
</gene>